<dbReference type="EMBL" id="JAPMSZ010000007">
    <property type="protein sequence ID" value="KAJ5096221.1"/>
    <property type="molecule type" value="Genomic_DNA"/>
</dbReference>
<evidence type="ECO:0000256" key="1">
    <source>
        <dbReference type="SAM" id="Coils"/>
    </source>
</evidence>
<comment type="caution">
    <text evidence="3">The sequence shown here is derived from an EMBL/GenBank/DDBJ whole genome shotgun (WGS) entry which is preliminary data.</text>
</comment>
<evidence type="ECO:0000313" key="3">
    <source>
        <dbReference type="EMBL" id="KAJ5096221.1"/>
    </source>
</evidence>
<accession>A0A9W9F9U6</accession>
<reference evidence="3" key="1">
    <citation type="submission" date="2022-11" db="EMBL/GenBank/DDBJ databases">
        <authorList>
            <person name="Petersen C."/>
        </authorList>
    </citation>
    <scope>NUCLEOTIDE SEQUENCE</scope>
    <source>
        <strain evidence="3">IBT 34128</strain>
    </source>
</reference>
<name>A0A9W9F9U6_9EURO</name>
<proteinExistence type="predicted"/>
<feature type="coiled-coil region" evidence="1">
    <location>
        <begin position="270"/>
        <end position="297"/>
    </location>
</feature>
<feature type="compositionally biased region" description="Polar residues" evidence="2">
    <location>
        <begin position="241"/>
        <end position="252"/>
    </location>
</feature>
<reference evidence="3" key="2">
    <citation type="journal article" date="2023" name="IMA Fungus">
        <title>Comparative genomic study of the Penicillium genus elucidates a diverse pangenome and 15 lateral gene transfer events.</title>
        <authorList>
            <person name="Petersen C."/>
            <person name="Sorensen T."/>
            <person name="Nielsen M.R."/>
            <person name="Sondergaard T.E."/>
            <person name="Sorensen J.L."/>
            <person name="Fitzpatrick D.A."/>
            <person name="Frisvad J.C."/>
            <person name="Nielsen K.L."/>
        </authorList>
    </citation>
    <scope>NUCLEOTIDE SEQUENCE</scope>
    <source>
        <strain evidence="3">IBT 34128</strain>
    </source>
</reference>
<evidence type="ECO:0000256" key="2">
    <source>
        <dbReference type="SAM" id="MobiDB-lite"/>
    </source>
</evidence>
<organism evidence="3 4">
    <name type="scientific">Penicillium alfredii</name>
    <dbReference type="NCBI Taxonomy" id="1506179"/>
    <lineage>
        <taxon>Eukaryota</taxon>
        <taxon>Fungi</taxon>
        <taxon>Dikarya</taxon>
        <taxon>Ascomycota</taxon>
        <taxon>Pezizomycotina</taxon>
        <taxon>Eurotiomycetes</taxon>
        <taxon>Eurotiomycetidae</taxon>
        <taxon>Eurotiales</taxon>
        <taxon>Aspergillaceae</taxon>
        <taxon>Penicillium</taxon>
    </lineage>
</organism>
<feature type="compositionally biased region" description="Basic and acidic residues" evidence="2">
    <location>
        <begin position="47"/>
        <end position="56"/>
    </location>
</feature>
<gene>
    <name evidence="3" type="ORF">NUU61_005577</name>
</gene>
<protein>
    <submittedName>
        <fullName evidence="3">Uncharacterized protein</fullName>
    </submittedName>
</protein>
<dbReference type="AlphaFoldDB" id="A0A9W9F9U6"/>
<evidence type="ECO:0000313" key="4">
    <source>
        <dbReference type="Proteomes" id="UP001141434"/>
    </source>
</evidence>
<dbReference type="Proteomes" id="UP001141434">
    <property type="component" value="Unassembled WGS sequence"/>
</dbReference>
<feature type="compositionally biased region" description="Polar residues" evidence="2">
    <location>
        <begin position="21"/>
        <end position="41"/>
    </location>
</feature>
<feature type="region of interest" description="Disordered" evidence="2">
    <location>
        <begin position="1"/>
        <end position="262"/>
    </location>
</feature>
<keyword evidence="1" id="KW-0175">Coiled coil</keyword>
<dbReference type="GeneID" id="81395327"/>
<feature type="compositionally biased region" description="Polar residues" evidence="2">
    <location>
        <begin position="153"/>
        <end position="163"/>
    </location>
</feature>
<feature type="compositionally biased region" description="Basic and acidic residues" evidence="2">
    <location>
        <begin position="73"/>
        <end position="89"/>
    </location>
</feature>
<sequence>MPSPPKRRKTSETTGVAVAQTIDSGNDTRPSDRPSFQSPTRASLARAHPEILERALSRSPSRRPTSRGSQNGRPERSEAKSFGLRDRKAFRPSLNVSASPLNRPRMSGGAPVLSPNRRSSGIQAFSKPPRRISHKIVPSDFMLGSPVGKQIQPAEQSQSNTPEDQLALELGSATKDAAMDLGLDGAFMDDDPLEPELPPTPTQLGLEKAPDRPKGLLSSSPSLRHEKRIKRRTVDAFQGSPLKSSRVQSPSPEDSDDAELDSRQELSAAVLEKRKLRKSLAAELQQLKNDVAELETWSGRIDSEKDLTAHAKGLDRFLSLLTSEEASHTSRSVPQQAPMPISSLLSTLLPFSGRISRPARPTSPLPTNPFALQEASKARSYLTVFAPLTLSAHTSRSSSREPQSLSEMHTLTFTAPPSFPANLYTVTVVYETNPETQSLVSVSVPTGSESKKRRVPEVLRRWIESRLENLLLRLDVTTLCWGINRYWEASVERARLWAQIEHNHGSQRPTRGRKDTGPASEAGHIVSDLRRLIPHLERSTMIINPKSSDNNARVLLSNPLTIDDWTGEPQLRPEISIAAVSVSNDLSRKIDQETKKLFHTLLHENGMPNTPGEGGIHIDAILRATEGALGALFGRT</sequence>
<keyword evidence="4" id="KW-1185">Reference proteome</keyword>
<dbReference type="RefSeq" id="XP_056511772.1">
    <property type="nucleotide sequence ID" value="XM_056656159.1"/>
</dbReference>
<dbReference type="OrthoDB" id="4160836at2759"/>